<name>A0A2P2M1R4_RHIMU</name>
<evidence type="ECO:0000256" key="9">
    <source>
        <dbReference type="ARBA" id="ARBA00047984"/>
    </source>
</evidence>
<feature type="domain" description="Helicase ATP-binding" evidence="13">
    <location>
        <begin position="77"/>
        <end position="246"/>
    </location>
</feature>
<dbReference type="InterPro" id="IPR014001">
    <property type="entry name" value="Helicase_ATP-bd"/>
</dbReference>
<evidence type="ECO:0000256" key="4">
    <source>
        <dbReference type="ARBA" id="ARBA00022741"/>
    </source>
</evidence>
<dbReference type="InterPro" id="IPR011709">
    <property type="entry name" value="DEAD-box_helicase_OB_fold"/>
</dbReference>
<dbReference type="GO" id="GO:0008380">
    <property type="term" value="P:RNA splicing"/>
    <property type="evidence" value="ECO:0007669"/>
    <property type="project" value="UniProtKB-KW"/>
</dbReference>
<dbReference type="SUPFAM" id="SSF52540">
    <property type="entry name" value="P-loop containing nucleoside triphosphate hydrolases"/>
    <property type="match status" value="1"/>
</dbReference>
<keyword evidence="4" id="KW-0547">Nucleotide-binding</keyword>
<dbReference type="SMART" id="SM00847">
    <property type="entry name" value="HA2"/>
    <property type="match status" value="1"/>
</dbReference>
<evidence type="ECO:0000313" key="15">
    <source>
        <dbReference type="EMBL" id="MBX24148.1"/>
    </source>
</evidence>
<dbReference type="GO" id="GO:0003729">
    <property type="term" value="F:mRNA binding"/>
    <property type="evidence" value="ECO:0007669"/>
    <property type="project" value="UniProtKB-ARBA"/>
</dbReference>
<dbReference type="EMBL" id="GGEC01043664">
    <property type="protein sequence ID" value="MBX24148.1"/>
    <property type="molecule type" value="Transcribed_RNA"/>
</dbReference>
<dbReference type="EC" id="3.6.4.13" evidence="1"/>
<dbReference type="InterPro" id="IPR027417">
    <property type="entry name" value="P-loop_NTPase"/>
</dbReference>
<dbReference type="GO" id="GO:0016787">
    <property type="term" value="F:hydrolase activity"/>
    <property type="evidence" value="ECO:0007669"/>
    <property type="project" value="UniProtKB-KW"/>
</dbReference>
<dbReference type="CDD" id="cd18791">
    <property type="entry name" value="SF2_C_RHA"/>
    <property type="match status" value="1"/>
</dbReference>
<dbReference type="SMART" id="SM00490">
    <property type="entry name" value="HELICc"/>
    <property type="match status" value="1"/>
</dbReference>
<evidence type="ECO:0000256" key="12">
    <source>
        <dbReference type="ARBA" id="ARBA00078284"/>
    </source>
</evidence>
<proteinExistence type="inferred from homology"/>
<dbReference type="GO" id="GO:0006397">
    <property type="term" value="P:mRNA processing"/>
    <property type="evidence" value="ECO:0007669"/>
    <property type="project" value="UniProtKB-KW"/>
</dbReference>
<feature type="domain" description="Helicase C-terminal" evidence="14">
    <location>
        <begin position="271"/>
        <end position="451"/>
    </location>
</feature>
<dbReference type="Pfam" id="PF00271">
    <property type="entry name" value="Helicase_C"/>
    <property type="match status" value="1"/>
</dbReference>
<evidence type="ECO:0000256" key="1">
    <source>
        <dbReference type="ARBA" id="ARBA00012552"/>
    </source>
</evidence>
<keyword evidence="2" id="KW-0507">mRNA processing</keyword>
<dbReference type="FunFam" id="3.40.50.300:FF:000007">
    <property type="entry name" value="Pre-mRNA-splicing factor ATP-dependent RNA helicase"/>
    <property type="match status" value="1"/>
</dbReference>
<dbReference type="GO" id="GO:0005681">
    <property type="term" value="C:spliceosomal complex"/>
    <property type="evidence" value="ECO:0007669"/>
    <property type="project" value="UniProtKB-KW"/>
</dbReference>
<evidence type="ECO:0000259" key="14">
    <source>
        <dbReference type="PROSITE" id="PS51194"/>
    </source>
</evidence>
<keyword evidence="3" id="KW-0747">Spliceosome</keyword>
<accession>A0A2P2M1R4</accession>
<evidence type="ECO:0000259" key="13">
    <source>
        <dbReference type="PROSITE" id="PS51192"/>
    </source>
</evidence>
<dbReference type="InterPro" id="IPR048333">
    <property type="entry name" value="HA2_WH"/>
</dbReference>
<dbReference type="Pfam" id="PF21010">
    <property type="entry name" value="HA2_C"/>
    <property type="match status" value="1"/>
</dbReference>
<evidence type="ECO:0000256" key="11">
    <source>
        <dbReference type="ARBA" id="ARBA00060734"/>
    </source>
</evidence>
<dbReference type="PROSITE" id="PS51192">
    <property type="entry name" value="HELICASE_ATP_BIND_1"/>
    <property type="match status" value="1"/>
</dbReference>
<dbReference type="Gene3D" id="1.20.120.1080">
    <property type="match status" value="1"/>
</dbReference>
<dbReference type="PANTHER" id="PTHR18934:SF109">
    <property type="entry name" value="ATP-DEPENDENT RNA HELICASE DHX15 HOMOLOG"/>
    <property type="match status" value="1"/>
</dbReference>
<dbReference type="GO" id="GO:0003724">
    <property type="term" value="F:RNA helicase activity"/>
    <property type="evidence" value="ECO:0007669"/>
    <property type="project" value="UniProtKB-EC"/>
</dbReference>
<keyword evidence="6" id="KW-0347">Helicase</keyword>
<dbReference type="InterPro" id="IPR001650">
    <property type="entry name" value="Helicase_C-like"/>
</dbReference>
<keyword evidence="5" id="KW-0378">Hydrolase</keyword>
<comment type="function">
    <text evidence="10">May be involved in pre-mRNA splicing.</text>
</comment>
<comment type="similarity">
    <text evidence="11">Belongs to the DEAD box helicase family. DEAH subfamily. PRP43 sub-subfamily.</text>
</comment>
<dbReference type="SMART" id="SM00487">
    <property type="entry name" value="DEXDc"/>
    <property type="match status" value="1"/>
</dbReference>
<dbReference type="AlphaFoldDB" id="A0A2P2M1R4"/>
<keyword evidence="8" id="KW-0508">mRNA splicing</keyword>
<dbReference type="PROSITE" id="PS51194">
    <property type="entry name" value="HELICASE_CTER"/>
    <property type="match status" value="1"/>
</dbReference>
<reference evidence="15" key="1">
    <citation type="submission" date="2018-02" db="EMBL/GenBank/DDBJ databases">
        <title>Rhizophora mucronata_Transcriptome.</title>
        <authorList>
            <person name="Meera S.P."/>
            <person name="Sreeshan A."/>
            <person name="Augustine A."/>
        </authorList>
    </citation>
    <scope>NUCLEOTIDE SEQUENCE</scope>
    <source>
        <tissue evidence="15">Leaf</tissue>
    </source>
</reference>
<dbReference type="PANTHER" id="PTHR18934">
    <property type="entry name" value="ATP-DEPENDENT RNA HELICASE"/>
    <property type="match status" value="1"/>
</dbReference>
<sequence>MGTERKRKVSLFDVVDDTSLSAKIGKANGGGAAGLSNCGGGSSSINRLNGRPYSQRYYDILEKRKSLPVWQQKEEFLQTLRNNQVLVLVGETGSGKTTQIPQFVLEAVDLDTADKRRKMMIGCTQPRRVAAMSVSQRVAEEMDVNIGEEVGYSIRFEDCSSARTVLKYLTDGMLLREAMTDPLLERYRVIILDEAHERTLATDVLFGLLKEVLRNRSDLKLVVMSATLEAEKFQGYFNGAPLMKVPGRLHPVEIFYTQEPERDYLEAAIRTVVQIHTCETPGDILVFLTGEEEIEDACRKITKEIGNMGEQVGPVKVVPLYSTLPPAMQQKIFEPAPPPLTEGGPAGRKIVVSTNIAETSLTIDGIVYVIDPGFAKQKVYNPRVRVESLLVSPISKASAHQRAGRAGRTRPGKCFRLYTEKSFNQDLQPQTYPEILRSNLANTVLTLKKLGIDDLVHFDFMDPPAPETLMRALEVLNYLGSLDDEGNLTKLGEIMSEFPLDPQMSKMLVISPEFNCSNEILSISAMLSVPNCFVRPREAQKAADEAKARFGHIDGDHLTLLNVYHAYKQNNEDPSWCYENFINHRALKAADNVRQQLVRIMGRFNLKLCSTDFSSRDYYVNIRKAMLAGYFMQIAHLERTGHYLTVKDNQVVHLHPSNCLDHKPEWVIYNEYVLTSRNFIRTVTDIRGEWLVDIAPHYYDLTNFPQCEAKRALEKLYRKRERDRDESKNKK</sequence>
<dbReference type="FunFam" id="3.40.50.300:FF:000951">
    <property type="entry name" value="Putative pre-mRNA-splicing factor ATP-dependent RNA helicase"/>
    <property type="match status" value="1"/>
</dbReference>
<evidence type="ECO:0000256" key="3">
    <source>
        <dbReference type="ARBA" id="ARBA00022728"/>
    </source>
</evidence>
<dbReference type="Pfam" id="PF00270">
    <property type="entry name" value="DEAD"/>
    <property type="match status" value="1"/>
</dbReference>
<dbReference type="CDD" id="cd17973">
    <property type="entry name" value="DEXHc_DHX15"/>
    <property type="match status" value="1"/>
</dbReference>
<dbReference type="GO" id="GO:0005524">
    <property type="term" value="F:ATP binding"/>
    <property type="evidence" value="ECO:0007669"/>
    <property type="project" value="UniProtKB-KW"/>
</dbReference>
<evidence type="ECO:0000256" key="10">
    <source>
        <dbReference type="ARBA" id="ARBA00058987"/>
    </source>
</evidence>
<dbReference type="Pfam" id="PF07717">
    <property type="entry name" value="OB_NTP_bind"/>
    <property type="match status" value="1"/>
</dbReference>
<dbReference type="InterPro" id="IPR044756">
    <property type="entry name" value="DHX15_DEXHc"/>
</dbReference>
<evidence type="ECO:0000256" key="2">
    <source>
        <dbReference type="ARBA" id="ARBA00022664"/>
    </source>
</evidence>
<protein>
    <recommendedName>
        <fullName evidence="1">RNA helicase</fullName>
        <ecNumber evidence="1">3.6.4.13</ecNumber>
    </recommendedName>
    <alternativeName>
        <fullName evidence="12">DEAH RNA helicase homolog PRP43</fullName>
    </alternativeName>
</protein>
<evidence type="ECO:0000256" key="6">
    <source>
        <dbReference type="ARBA" id="ARBA00022806"/>
    </source>
</evidence>
<evidence type="ECO:0000256" key="5">
    <source>
        <dbReference type="ARBA" id="ARBA00022801"/>
    </source>
</evidence>
<dbReference type="Gene3D" id="3.40.50.300">
    <property type="entry name" value="P-loop containing nucleotide triphosphate hydrolases"/>
    <property type="match status" value="2"/>
</dbReference>
<keyword evidence="7" id="KW-0067">ATP-binding</keyword>
<evidence type="ECO:0000256" key="8">
    <source>
        <dbReference type="ARBA" id="ARBA00023187"/>
    </source>
</evidence>
<dbReference type="InterPro" id="IPR007502">
    <property type="entry name" value="Helicase-assoc_dom"/>
</dbReference>
<dbReference type="FunFam" id="1.20.120.1080:FF:000003">
    <property type="entry name" value="Pre-mRNA-splicing factor ATP-dependent RNA helicase PRP43"/>
    <property type="match status" value="1"/>
</dbReference>
<organism evidence="15">
    <name type="scientific">Rhizophora mucronata</name>
    <name type="common">Asiatic mangrove</name>
    <dbReference type="NCBI Taxonomy" id="61149"/>
    <lineage>
        <taxon>Eukaryota</taxon>
        <taxon>Viridiplantae</taxon>
        <taxon>Streptophyta</taxon>
        <taxon>Embryophyta</taxon>
        <taxon>Tracheophyta</taxon>
        <taxon>Spermatophyta</taxon>
        <taxon>Magnoliopsida</taxon>
        <taxon>eudicotyledons</taxon>
        <taxon>Gunneridae</taxon>
        <taxon>Pentapetalae</taxon>
        <taxon>rosids</taxon>
        <taxon>fabids</taxon>
        <taxon>Malpighiales</taxon>
        <taxon>Rhizophoraceae</taxon>
        <taxon>Rhizophora</taxon>
    </lineage>
</organism>
<comment type="catalytic activity">
    <reaction evidence="9">
        <text>ATP + H2O = ADP + phosphate + H(+)</text>
        <dbReference type="Rhea" id="RHEA:13065"/>
        <dbReference type="ChEBI" id="CHEBI:15377"/>
        <dbReference type="ChEBI" id="CHEBI:15378"/>
        <dbReference type="ChEBI" id="CHEBI:30616"/>
        <dbReference type="ChEBI" id="CHEBI:43474"/>
        <dbReference type="ChEBI" id="CHEBI:456216"/>
        <dbReference type="EC" id="3.6.4.13"/>
    </reaction>
</comment>
<evidence type="ECO:0000256" key="7">
    <source>
        <dbReference type="ARBA" id="ARBA00022840"/>
    </source>
</evidence>
<dbReference type="Pfam" id="PF04408">
    <property type="entry name" value="WHD_HA2"/>
    <property type="match status" value="1"/>
</dbReference>
<dbReference type="InterPro" id="IPR011545">
    <property type="entry name" value="DEAD/DEAH_box_helicase_dom"/>
</dbReference>